<protein>
    <submittedName>
        <fullName evidence="10">ATP-binding cassette domain-containing protein</fullName>
    </submittedName>
</protein>
<comment type="subcellular location">
    <subcellularLocation>
        <location evidence="1">Cell membrane</location>
        <topology evidence="1">Multi-pass membrane protein</topology>
    </subcellularLocation>
</comment>
<feature type="transmembrane region" description="Helical" evidence="7">
    <location>
        <begin position="206"/>
        <end position="222"/>
    </location>
</feature>
<evidence type="ECO:0000256" key="7">
    <source>
        <dbReference type="SAM" id="Phobius"/>
    </source>
</evidence>
<feature type="transmembrane region" description="Helical" evidence="7">
    <location>
        <begin position="284"/>
        <end position="308"/>
    </location>
</feature>
<evidence type="ECO:0000256" key="4">
    <source>
        <dbReference type="ARBA" id="ARBA00022840"/>
    </source>
</evidence>
<dbReference type="Gene3D" id="3.40.50.300">
    <property type="entry name" value="P-loop containing nucleotide triphosphate hydrolases"/>
    <property type="match status" value="1"/>
</dbReference>
<feature type="domain" description="ABC transmembrane type-1" evidence="9">
    <location>
        <begin position="24"/>
        <end position="316"/>
    </location>
</feature>
<keyword evidence="2 7" id="KW-0812">Transmembrane</keyword>
<name>A0ABT2YRS2_9GAMM</name>
<evidence type="ECO:0000256" key="3">
    <source>
        <dbReference type="ARBA" id="ARBA00022741"/>
    </source>
</evidence>
<dbReference type="GO" id="GO:0005524">
    <property type="term" value="F:ATP binding"/>
    <property type="evidence" value="ECO:0007669"/>
    <property type="project" value="UniProtKB-KW"/>
</dbReference>
<dbReference type="InterPro" id="IPR039421">
    <property type="entry name" value="Type_1_exporter"/>
</dbReference>
<evidence type="ECO:0000256" key="5">
    <source>
        <dbReference type="ARBA" id="ARBA00022989"/>
    </source>
</evidence>
<evidence type="ECO:0000259" key="9">
    <source>
        <dbReference type="PROSITE" id="PS50929"/>
    </source>
</evidence>
<dbReference type="PANTHER" id="PTHR43394:SF1">
    <property type="entry name" value="ATP-BINDING CASSETTE SUB-FAMILY B MEMBER 10, MITOCHONDRIAL"/>
    <property type="match status" value="1"/>
</dbReference>
<feature type="transmembrane region" description="Helical" evidence="7">
    <location>
        <begin position="12"/>
        <end position="37"/>
    </location>
</feature>
<dbReference type="InterPro" id="IPR036640">
    <property type="entry name" value="ABC1_TM_sf"/>
</dbReference>
<feature type="domain" description="ABC transporter" evidence="8">
    <location>
        <begin position="343"/>
        <end position="554"/>
    </location>
</feature>
<dbReference type="Proteomes" id="UP001209713">
    <property type="component" value="Unassembled WGS sequence"/>
</dbReference>
<dbReference type="SMART" id="SM00382">
    <property type="entry name" value="AAA"/>
    <property type="match status" value="1"/>
</dbReference>
<gene>
    <name evidence="10" type="ORF">OFY17_06760</name>
</gene>
<dbReference type="InterPro" id="IPR003593">
    <property type="entry name" value="AAA+_ATPase"/>
</dbReference>
<dbReference type="RefSeq" id="WP_263529973.1">
    <property type="nucleotide sequence ID" value="NZ_JAOVZB010000002.1"/>
</dbReference>
<keyword evidence="3" id="KW-0547">Nucleotide-binding</keyword>
<keyword evidence="11" id="KW-1185">Reference proteome</keyword>
<keyword evidence="6 7" id="KW-0472">Membrane</keyword>
<feature type="transmembrane region" description="Helical" evidence="7">
    <location>
        <begin position="166"/>
        <end position="185"/>
    </location>
</feature>
<dbReference type="InterPro" id="IPR003439">
    <property type="entry name" value="ABC_transporter-like_ATP-bd"/>
</dbReference>
<dbReference type="Pfam" id="PF00005">
    <property type="entry name" value="ABC_tran"/>
    <property type="match status" value="1"/>
</dbReference>
<sequence length="554" mass="61236">MKKTNKLSLKSLIFSNLWGFMVPVFLGLVASLAGVALLGVSGWFISAAGLATALGAHLSFNYLTPGAIVRGLAIFRTAGRYGEQVSAHNHLLGLLRTLRLWVWDRRVEQDATNLQQQSKGDLLQRLVNDLDMIIRWPLVVFLPWLYALLSYVAMAVFAYFLQADLLYPIAVCGFFHLLIIPYLAGHYARQAVHIGQVLGVYRRSRFVSVFSALITLTIRGHWQEYAQRLGYLDEKQKIKEAAIQNAVSAGRLGAYCVTIMLLVVSFYVLAFFDSESQRWSLVEGVKGTWVVGFVLAVLALNELVLPLAQAFVAQGQSQVGLHRLNQLQTSCTSSTAKTAHDDFKVHQLSFKQWHGFHAVNGMGNKPLDLDIYLGDRLWICGSSGSGKSTLLAAMAGDCLSKGEVFVNGDKCDLFGNETYQKQVSYLPQSPYVFQQSVAANLRLGKEDATEDELWEVLEAVALAEWARALPNGLATLLSFQGRDLSGGQRKRLVLARLLLRNVPVLLLDEPFDGLDTASIRCISHALQHDFRPNILVLVSHVSSSLGDSAKKIEL</sequence>
<evidence type="ECO:0000259" key="8">
    <source>
        <dbReference type="PROSITE" id="PS50893"/>
    </source>
</evidence>
<feature type="transmembrane region" description="Helical" evidence="7">
    <location>
        <begin position="138"/>
        <end position="160"/>
    </location>
</feature>
<evidence type="ECO:0000256" key="1">
    <source>
        <dbReference type="ARBA" id="ARBA00004651"/>
    </source>
</evidence>
<proteinExistence type="predicted"/>
<dbReference type="EMBL" id="JAOVZB010000002">
    <property type="protein sequence ID" value="MCV2402593.1"/>
    <property type="molecule type" value="Genomic_DNA"/>
</dbReference>
<keyword evidence="5 7" id="KW-1133">Transmembrane helix</keyword>
<evidence type="ECO:0000256" key="2">
    <source>
        <dbReference type="ARBA" id="ARBA00022692"/>
    </source>
</evidence>
<organism evidence="10 11">
    <name type="scientific">Marinomonas sargassi</name>
    <dbReference type="NCBI Taxonomy" id="2984494"/>
    <lineage>
        <taxon>Bacteria</taxon>
        <taxon>Pseudomonadati</taxon>
        <taxon>Pseudomonadota</taxon>
        <taxon>Gammaproteobacteria</taxon>
        <taxon>Oceanospirillales</taxon>
        <taxon>Oceanospirillaceae</taxon>
        <taxon>Marinomonas</taxon>
    </lineage>
</organism>
<dbReference type="PROSITE" id="PS00211">
    <property type="entry name" value="ABC_TRANSPORTER_1"/>
    <property type="match status" value="1"/>
</dbReference>
<dbReference type="SUPFAM" id="SSF90123">
    <property type="entry name" value="ABC transporter transmembrane region"/>
    <property type="match status" value="1"/>
</dbReference>
<dbReference type="InterPro" id="IPR011527">
    <property type="entry name" value="ABC1_TM_dom"/>
</dbReference>
<reference evidence="10 11" key="1">
    <citation type="submission" date="2022-10" db="EMBL/GenBank/DDBJ databases">
        <title>Marinomonas transparenta sp. nov. and Marinomonas sargassi sp. nov., isolated from marine alga (Sargassum natans (L.) Gaillon).</title>
        <authorList>
            <person name="Wang Y."/>
        </authorList>
    </citation>
    <scope>NUCLEOTIDE SEQUENCE [LARGE SCALE GENOMIC DNA]</scope>
    <source>
        <strain evidence="10 11">C2222</strain>
    </source>
</reference>
<evidence type="ECO:0000256" key="6">
    <source>
        <dbReference type="ARBA" id="ARBA00023136"/>
    </source>
</evidence>
<dbReference type="InterPro" id="IPR027417">
    <property type="entry name" value="P-loop_NTPase"/>
</dbReference>
<dbReference type="InterPro" id="IPR017871">
    <property type="entry name" value="ABC_transporter-like_CS"/>
</dbReference>
<dbReference type="Gene3D" id="1.20.1560.10">
    <property type="entry name" value="ABC transporter type 1, transmembrane domain"/>
    <property type="match status" value="1"/>
</dbReference>
<accession>A0ABT2YRS2</accession>
<dbReference type="PROSITE" id="PS50929">
    <property type="entry name" value="ABC_TM1F"/>
    <property type="match status" value="1"/>
</dbReference>
<dbReference type="PROSITE" id="PS50893">
    <property type="entry name" value="ABC_TRANSPORTER_2"/>
    <property type="match status" value="1"/>
</dbReference>
<evidence type="ECO:0000313" key="11">
    <source>
        <dbReference type="Proteomes" id="UP001209713"/>
    </source>
</evidence>
<dbReference type="SUPFAM" id="SSF52540">
    <property type="entry name" value="P-loop containing nucleoside triphosphate hydrolases"/>
    <property type="match status" value="1"/>
</dbReference>
<evidence type="ECO:0000313" key="10">
    <source>
        <dbReference type="EMBL" id="MCV2402593.1"/>
    </source>
</evidence>
<comment type="caution">
    <text evidence="10">The sequence shown here is derived from an EMBL/GenBank/DDBJ whole genome shotgun (WGS) entry which is preliminary data.</text>
</comment>
<keyword evidence="4 10" id="KW-0067">ATP-binding</keyword>
<feature type="transmembrane region" description="Helical" evidence="7">
    <location>
        <begin position="43"/>
        <end position="63"/>
    </location>
</feature>
<feature type="transmembrane region" description="Helical" evidence="7">
    <location>
        <begin position="252"/>
        <end position="272"/>
    </location>
</feature>
<dbReference type="PANTHER" id="PTHR43394">
    <property type="entry name" value="ATP-DEPENDENT PERMEASE MDL1, MITOCHONDRIAL"/>
    <property type="match status" value="1"/>
</dbReference>